<proteinExistence type="predicted"/>
<accession>A0A081FUC1</accession>
<sequence>MSESEVTRLIMHGKSNMQDMPSFSHLSEQQARNIAQHLLRRLAKQQ</sequence>
<dbReference type="Proteomes" id="UP000028252">
    <property type="component" value="Unassembled WGS sequence"/>
</dbReference>
<protein>
    <submittedName>
        <fullName evidence="2">Uncharacterized protein</fullName>
    </submittedName>
</protein>
<dbReference type="AlphaFoldDB" id="A0A081FUC1"/>
<gene>
    <name evidence="2" type="ORF">ADIMK_3787</name>
</gene>
<reference evidence="2 3" key="1">
    <citation type="submission" date="2014-04" db="EMBL/GenBank/DDBJ databases">
        <title>Marinobacterium kochiensis sp. nov., isolated from sediment sample collected from Kochi backwaters in Kerala, India.</title>
        <authorList>
            <person name="Singh A."/>
            <person name="Pinnaka A.K."/>
        </authorList>
    </citation>
    <scope>NUCLEOTIDE SEQUENCE [LARGE SCALE GENOMIC DNA]</scope>
    <source>
        <strain evidence="2 3">AK27</strain>
    </source>
</reference>
<comment type="caution">
    <text evidence="2">The sequence shown here is derived from an EMBL/GenBank/DDBJ whole genome shotgun (WGS) entry which is preliminary data.</text>
</comment>
<feature type="compositionally biased region" description="Polar residues" evidence="1">
    <location>
        <begin position="15"/>
        <end position="28"/>
    </location>
</feature>
<organism evidence="2 3">
    <name type="scientific">Marinobacterium lacunae</name>
    <dbReference type="NCBI Taxonomy" id="1232683"/>
    <lineage>
        <taxon>Bacteria</taxon>
        <taxon>Pseudomonadati</taxon>
        <taxon>Pseudomonadota</taxon>
        <taxon>Gammaproteobacteria</taxon>
        <taxon>Oceanospirillales</taxon>
        <taxon>Oceanospirillaceae</taxon>
        <taxon>Marinobacterium</taxon>
    </lineage>
</organism>
<dbReference type="PATRIC" id="fig|1232683.4.peg.3728"/>
<name>A0A081FUC1_9GAMM</name>
<evidence type="ECO:0000256" key="1">
    <source>
        <dbReference type="SAM" id="MobiDB-lite"/>
    </source>
</evidence>
<keyword evidence="3" id="KW-1185">Reference proteome</keyword>
<evidence type="ECO:0000313" key="2">
    <source>
        <dbReference type="EMBL" id="KEA62126.1"/>
    </source>
</evidence>
<dbReference type="EMBL" id="JMQN01000057">
    <property type="protein sequence ID" value="KEA62126.1"/>
    <property type="molecule type" value="Genomic_DNA"/>
</dbReference>
<evidence type="ECO:0000313" key="3">
    <source>
        <dbReference type="Proteomes" id="UP000028252"/>
    </source>
</evidence>
<feature type="region of interest" description="Disordered" evidence="1">
    <location>
        <begin position="1"/>
        <end position="28"/>
    </location>
</feature>